<reference evidence="1 2" key="1">
    <citation type="submission" date="2019-07" db="EMBL/GenBank/DDBJ databases">
        <title>WGS assembly of Gossypium tomentosum.</title>
        <authorList>
            <person name="Chen Z.J."/>
            <person name="Sreedasyam A."/>
            <person name="Ando A."/>
            <person name="Song Q."/>
            <person name="De L."/>
            <person name="Hulse-Kemp A."/>
            <person name="Ding M."/>
            <person name="Ye W."/>
            <person name="Kirkbride R."/>
            <person name="Jenkins J."/>
            <person name="Plott C."/>
            <person name="Lovell J."/>
            <person name="Lin Y.-M."/>
            <person name="Vaughn R."/>
            <person name="Liu B."/>
            <person name="Li W."/>
            <person name="Simpson S."/>
            <person name="Scheffler B."/>
            <person name="Saski C."/>
            <person name="Grover C."/>
            <person name="Hu G."/>
            <person name="Conover J."/>
            <person name="Carlson J."/>
            <person name="Shu S."/>
            <person name="Boston L."/>
            <person name="Williams M."/>
            <person name="Peterson D."/>
            <person name="Mcgee K."/>
            <person name="Jones D."/>
            <person name="Wendel J."/>
            <person name="Stelly D."/>
            <person name="Grimwood J."/>
            <person name="Schmutz J."/>
        </authorList>
    </citation>
    <scope>NUCLEOTIDE SEQUENCE [LARGE SCALE GENOMIC DNA]</scope>
    <source>
        <strain evidence="1">7179.01</strain>
    </source>
</reference>
<name>A0A5D2LQR9_GOSTO</name>
<organism evidence="1 2">
    <name type="scientific">Gossypium tomentosum</name>
    <name type="common">Hawaiian cotton</name>
    <name type="synonym">Gossypium sandvicense</name>
    <dbReference type="NCBI Taxonomy" id="34277"/>
    <lineage>
        <taxon>Eukaryota</taxon>
        <taxon>Viridiplantae</taxon>
        <taxon>Streptophyta</taxon>
        <taxon>Embryophyta</taxon>
        <taxon>Tracheophyta</taxon>
        <taxon>Spermatophyta</taxon>
        <taxon>Magnoliopsida</taxon>
        <taxon>eudicotyledons</taxon>
        <taxon>Gunneridae</taxon>
        <taxon>Pentapetalae</taxon>
        <taxon>rosids</taxon>
        <taxon>malvids</taxon>
        <taxon>Malvales</taxon>
        <taxon>Malvaceae</taxon>
        <taxon>Malvoideae</taxon>
        <taxon>Gossypium</taxon>
    </lineage>
</organism>
<proteinExistence type="predicted"/>
<accession>A0A5D2LQR9</accession>
<sequence>MFPDRLISFSIVDENQYFRGKLKYLYITNSCLKRLWAIKILLVCSGHCFDSLLENIILVC</sequence>
<dbReference type="AlphaFoldDB" id="A0A5D2LQR9"/>
<dbReference type="Proteomes" id="UP000322667">
    <property type="component" value="Chromosome D03"/>
</dbReference>
<protein>
    <submittedName>
        <fullName evidence="1">Uncharacterized protein</fullName>
    </submittedName>
</protein>
<evidence type="ECO:0000313" key="2">
    <source>
        <dbReference type="Proteomes" id="UP000322667"/>
    </source>
</evidence>
<dbReference type="EMBL" id="CM017625">
    <property type="protein sequence ID" value="TYH80984.1"/>
    <property type="molecule type" value="Genomic_DNA"/>
</dbReference>
<gene>
    <name evidence="1" type="ORF">ES332_D03G169100v1</name>
</gene>
<evidence type="ECO:0000313" key="1">
    <source>
        <dbReference type="EMBL" id="TYH80984.1"/>
    </source>
</evidence>
<keyword evidence="2" id="KW-1185">Reference proteome</keyword>